<protein>
    <submittedName>
        <fullName evidence="3">Ribonuclease inhibitor</fullName>
    </submittedName>
</protein>
<organism evidence="3 4">
    <name type="scientific">Sphingobacterium corticibacterium</name>
    <dbReference type="NCBI Taxonomy" id="2484746"/>
    <lineage>
        <taxon>Bacteria</taxon>
        <taxon>Pseudomonadati</taxon>
        <taxon>Bacteroidota</taxon>
        <taxon>Sphingobacteriia</taxon>
        <taxon>Sphingobacteriales</taxon>
        <taxon>Sphingobacteriaceae</taxon>
        <taxon>Sphingobacterium</taxon>
    </lineage>
</organism>
<sequence length="139" mass="15919">MNTNNNKTILTIYLDGSTITSIPSFYKQINEQLMQEEDWQLGESLDALDDVLYGGYGKWKNYDLLEIVWKDIAVSERALGIEATKAYYEAKPGAGSAYNQDFVKEKLKQLEEGTGQTYFEMVMEIIESHRDRVSLTKKS</sequence>
<gene>
    <name evidence="3" type="ORF">EWE74_06935</name>
</gene>
<comment type="similarity">
    <text evidence="1">Belongs to the barstar family.</text>
</comment>
<dbReference type="Gene3D" id="3.30.370.10">
    <property type="entry name" value="Barstar-like"/>
    <property type="match status" value="1"/>
</dbReference>
<dbReference type="Proteomes" id="UP000292855">
    <property type="component" value="Unassembled WGS sequence"/>
</dbReference>
<keyword evidence="4" id="KW-1185">Reference proteome</keyword>
<evidence type="ECO:0000259" key="2">
    <source>
        <dbReference type="Pfam" id="PF01337"/>
    </source>
</evidence>
<reference evidence="3 4" key="1">
    <citation type="submission" date="2019-02" db="EMBL/GenBank/DDBJ databases">
        <authorList>
            <person name="Li Y."/>
        </authorList>
    </citation>
    <scope>NUCLEOTIDE SEQUENCE [LARGE SCALE GENOMIC DNA]</scope>
    <source>
        <strain evidence="3 4">30C10-4-7</strain>
    </source>
</reference>
<dbReference type="InterPro" id="IPR000468">
    <property type="entry name" value="Barstar"/>
</dbReference>
<name>A0A4Q6XQJ5_9SPHI</name>
<evidence type="ECO:0000313" key="3">
    <source>
        <dbReference type="EMBL" id="RZF62530.1"/>
    </source>
</evidence>
<comment type="caution">
    <text evidence="3">The sequence shown here is derived from an EMBL/GenBank/DDBJ whole genome shotgun (WGS) entry which is preliminary data.</text>
</comment>
<dbReference type="Pfam" id="PF01337">
    <property type="entry name" value="Barstar"/>
    <property type="match status" value="1"/>
</dbReference>
<dbReference type="EMBL" id="SGIT01000001">
    <property type="protein sequence ID" value="RZF62530.1"/>
    <property type="molecule type" value="Genomic_DNA"/>
</dbReference>
<dbReference type="SUPFAM" id="SSF52038">
    <property type="entry name" value="Barstar-related"/>
    <property type="match status" value="1"/>
</dbReference>
<proteinExistence type="inferred from homology"/>
<accession>A0A4Q6XQJ5</accession>
<dbReference type="AlphaFoldDB" id="A0A4Q6XQJ5"/>
<dbReference type="InterPro" id="IPR035905">
    <property type="entry name" value="Barstar-like_sf"/>
</dbReference>
<evidence type="ECO:0000256" key="1">
    <source>
        <dbReference type="ARBA" id="ARBA00006845"/>
    </source>
</evidence>
<evidence type="ECO:0000313" key="4">
    <source>
        <dbReference type="Proteomes" id="UP000292855"/>
    </source>
</evidence>
<dbReference type="RefSeq" id="WP_130140756.1">
    <property type="nucleotide sequence ID" value="NZ_SGIT01000001.1"/>
</dbReference>
<dbReference type="OrthoDB" id="4793808at2"/>
<feature type="domain" description="Barstar (barnase inhibitor)" evidence="2">
    <location>
        <begin position="11"/>
        <end position="82"/>
    </location>
</feature>